<name>A0A523QHV7_UNCAE</name>
<gene>
    <name evidence="4" type="ORF">E3J95_05205</name>
</gene>
<dbReference type="InterPro" id="IPR004948">
    <property type="entry name" value="Nuc-triphosphatase_THEP1"/>
</dbReference>
<sequence length="186" mass="20911">MNILLTGRPGVGKTTLIKRFIDSVPISKDGFYTEEIRKGKERTGFSLTTLDGNRSILASVSIGGPHRVGKYGVDVDSFEKFGVESIRKAMLKKGLIIIDEIGKMELFSKKFRELVIQALNTGRVIATIKKSSTGYIDEIRSRRDVRLLEVNYQNRDALLGKIKDMVANLAVMAGSFRRNKEEEERK</sequence>
<dbReference type="EMBL" id="SOKU01000255">
    <property type="protein sequence ID" value="TES85113.1"/>
    <property type="molecule type" value="Genomic_DNA"/>
</dbReference>
<dbReference type="AlphaFoldDB" id="A0A523QHV7"/>
<dbReference type="GO" id="GO:0017111">
    <property type="term" value="F:ribonucleoside triphosphate phosphatase activity"/>
    <property type="evidence" value="ECO:0007669"/>
    <property type="project" value="InterPro"/>
</dbReference>
<dbReference type="HAMAP" id="MF_00796">
    <property type="entry name" value="NTPase_1"/>
    <property type="match status" value="1"/>
</dbReference>
<dbReference type="Gene3D" id="3.40.50.300">
    <property type="entry name" value="P-loop containing nucleotide triphosphate hydrolases"/>
    <property type="match status" value="1"/>
</dbReference>
<keyword evidence="3" id="KW-0067">ATP-binding</keyword>
<dbReference type="InterPro" id="IPR027417">
    <property type="entry name" value="P-loop_NTPase"/>
</dbReference>
<dbReference type="PANTHER" id="PTHR43146:SF1">
    <property type="entry name" value="CANCER-RELATED NUCLEOSIDE-TRIPHOSPHATASE"/>
    <property type="match status" value="1"/>
</dbReference>
<protein>
    <submittedName>
        <fullName evidence="4">NTPase</fullName>
    </submittedName>
</protein>
<dbReference type="NCBIfam" id="NF010248">
    <property type="entry name" value="PRK13695.1"/>
    <property type="match status" value="1"/>
</dbReference>
<evidence type="ECO:0000256" key="2">
    <source>
        <dbReference type="ARBA" id="ARBA00022801"/>
    </source>
</evidence>
<dbReference type="Pfam" id="PF03266">
    <property type="entry name" value="NTPase_1"/>
    <property type="match status" value="1"/>
</dbReference>
<accession>A0A523QHV7</accession>
<proteinExistence type="inferred from homology"/>
<dbReference type="GO" id="GO:0005524">
    <property type="term" value="F:ATP binding"/>
    <property type="evidence" value="ECO:0007669"/>
    <property type="project" value="UniProtKB-KW"/>
</dbReference>
<comment type="caution">
    <text evidence="4">The sequence shown here is derived from an EMBL/GenBank/DDBJ whole genome shotgun (WGS) entry which is preliminary data.</text>
</comment>
<evidence type="ECO:0000313" key="4">
    <source>
        <dbReference type="EMBL" id="TES85113.1"/>
    </source>
</evidence>
<evidence type="ECO:0000256" key="3">
    <source>
        <dbReference type="ARBA" id="ARBA00022840"/>
    </source>
</evidence>
<keyword evidence="1" id="KW-0547">Nucleotide-binding</keyword>
<organism evidence="4 5">
    <name type="scientific">Aerophobetes bacterium</name>
    <dbReference type="NCBI Taxonomy" id="2030807"/>
    <lineage>
        <taxon>Bacteria</taxon>
        <taxon>Candidatus Aerophobota</taxon>
    </lineage>
</organism>
<dbReference type="PANTHER" id="PTHR43146">
    <property type="entry name" value="CANCER-RELATED NUCLEOSIDE-TRIPHOSPHATASE"/>
    <property type="match status" value="1"/>
</dbReference>
<dbReference type="SUPFAM" id="SSF52540">
    <property type="entry name" value="P-loop containing nucleoside triphosphate hydrolases"/>
    <property type="match status" value="1"/>
</dbReference>
<evidence type="ECO:0000256" key="1">
    <source>
        <dbReference type="ARBA" id="ARBA00022741"/>
    </source>
</evidence>
<evidence type="ECO:0000313" key="5">
    <source>
        <dbReference type="Proteomes" id="UP000320781"/>
    </source>
</evidence>
<dbReference type="Proteomes" id="UP000320781">
    <property type="component" value="Unassembled WGS sequence"/>
</dbReference>
<dbReference type="CDD" id="cd19482">
    <property type="entry name" value="RecA-like_Thep1"/>
    <property type="match status" value="1"/>
</dbReference>
<reference evidence="4 5" key="1">
    <citation type="submission" date="2019-03" db="EMBL/GenBank/DDBJ databases">
        <title>Metabolic potential of uncultured bacteria and archaea associated with petroleum seepage in deep-sea sediments.</title>
        <authorList>
            <person name="Dong X."/>
            <person name="Hubert C."/>
        </authorList>
    </citation>
    <scope>NUCLEOTIDE SEQUENCE [LARGE SCALE GENOMIC DNA]</scope>
    <source>
        <strain evidence="4">E44_bin92</strain>
    </source>
</reference>
<keyword evidence="2" id="KW-0378">Hydrolase</keyword>